<comment type="caution">
    <text evidence="1">The sequence shown here is derived from an EMBL/GenBank/DDBJ whole genome shotgun (WGS) entry which is preliminary data.</text>
</comment>
<reference evidence="1 2" key="1">
    <citation type="submission" date="2020-01" db="EMBL/GenBank/DDBJ databases">
        <title>The draft genome sequence of Corallococcus exiguus DSM 14696.</title>
        <authorList>
            <person name="Zhang X."/>
            <person name="Zhu H."/>
        </authorList>
    </citation>
    <scope>NUCLEOTIDE SEQUENCE [LARGE SCALE GENOMIC DNA]</scope>
    <source>
        <strain evidence="1 2">DSM 14696</strain>
    </source>
</reference>
<evidence type="ECO:0000313" key="1">
    <source>
        <dbReference type="EMBL" id="NBC40253.1"/>
    </source>
</evidence>
<sequence>MNRVELKKGMEGWMSENGNCFIPDGWDGQVIFATAAPLNSVVYRKQGLNDTLFSSKTYVPYVSTTFIKDCLHTAEEIMHQSLFDPKEGATRSKSVENGSAFGNSKLENVLVAQSLLKGRGSNDNAAPLAGQAYVIVNMKWDTEGTSPYHAAGVVAVDGGDRITLEVFASTRTSYARKEAGCYRMYKTSGVEGHTFHGAWGSQEEYFSDSAVTFALCAK</sequence>
<dbReference type="Proteomes" id="UP000537825">
    <property type="component" value="Unassembled WGS sequence"/>
</dbReference>
<evidence type="ECO:0000313" key="2">
    <source>
        <dbReference type="Proteomes" id="UP000537825"/>
    </source>
</evidence>
<proteinExistence type="predicted"/>
<name>A0A7X4Y7B8_9BACT</name>
<dbReference type="RefSeq" id="WP_126933211.1">
    <property type="nucleotide sequence ID" value="NZ_CBCSLE010000056.1"/>
</dbReference>
<protein>
    <submittedName>
        <fullName evidence="1">Uncharacterized protein</fullName>
    </submittedName>
</protein>
<keyword evidence="2" id="KW-1185">Reference proteome</keyword>
<dbReference type="EMBL" id="JAAAPK010000002">
    <property type="protein sequence ID" value="NBC40253.1"/>
    <property type="molecule type" value="Genomic_DNA"/>
</dbReference>
<gene>
    <name evidence="1" type="ORF">GTZ93_10490</name>
</gene>
<dbReference type="AlphaFoldDB" id="A0A7X4Y7B8"/>
<organism evidence="1 2">
    <name type="scientific">Corallococcus exiguus</name>
    <dbReference type="NCBI Taxonomy" id="83462"/>
    <lineage>
        <taxon>Bacteria</taxon>
        <taxon>Pseudomonadati</taxon>
        <taxon>Myxococcota</taxon>
        <taxon>Myxococcia</taxon>
        <taxon>Myxococcales</taxon>
        <taxon>Cystobacterineae</taxon>
        <taxon>Myxococcaceae</taxon>
        <taxon>Corallococcus</taxon>
    </lineage>
</organism>
<accession>A0A7X4Y7B8</accession>